<protein>
    <submittedName>
        <fullName evidence="1">Uncharacterized protein</fullName>
    </submittedName>
</protein>
<dbReference type="EMBL" id="AYYC01000729">
    <property type="protein sequence ID" value="ETK03834.1"/>
    <property type="molecule type" value="Genomic_DNA"/>
</dbReference>
<sequence length="39" mass="4549">MKLQKGGAIDYALIEQQYNDYSGYTQRAKQSIYRLEYAA</sequence>
<reference evidence="1 2" key="1">
    <citation type="submission" date="2013-11" db="EMBL/GenBank/DDBJ databases">
        <title>Single cell genomics of uncultured Tannerella BU063 (oral taxon 286).</title>
        <authorList>
            <person name="Beall C.J."/>
            <person name="Campbell A.G."/>
            <person name="Griffen A.L."/>
            <person name="Podar M."/>
            <person name="Leys E.J."/>
        </authorList>
    </citation>
    <scope>NUCLEOTIDE SEQUENCE [LARGE SCALE GENOMIC DNA]</scope>
    <source>
        <strain evidence="1">Cell 5</strain>
    </source>
</reference>
<proteinExistence type="predicted"/>
<dbReference type="AlphaFoldDB" id="W2C998"/>
<evidence type="ECO:0000313" key="1">
    <source>
        <dbReference type="EMBL" id="ETK03834.1"/>
    </source>
</evidence>
<gene>
    <name evidence="1" type="ORF">T229_12370</name>
</gene>
<accession>W2C998</accession>
<comment type="caution">
    <text evidence="1">The sequence shown here is derived from an EMBL/GenBank/DDBJ whole genome shotgun (WGS) entry which is preliminary data.</text>
</comment>
<name>W2C998_9BACT</name>
<dbReference type="Proteomes" id="UP000018872">
    <property type="component" value="Unassembled WGS sequence"/>
</dbReference>
<dbReference type="PATRIC" id="fig|1410950.3.peg.1877"/>
<organism evidence="1 2">
    <name type="scientific">Tannerella sp. oral taxon BU063 isolate Cell 5</name>
    <dbReference type="NCBI Taxonomy" id="1410950"/>
    <lineage>
        <taxon>Bacteria</taxon>
        <taxon>Pseudomonadati</taxon>
        <taxon>Bacteroidota</taxon>
        <taxon>Bacteroidia</taxon>
        <taxon>Bacteroidales</taxon>
        <taxon>Tannerellaceae</taxon>
        <taxon>Tannerella</taxon>
    </lineage>
</organism>
<evidence type="ECO:0000313" key="2">
    <source>
        <dbReference type="Proteomes" id="UP000018872"/>
    </source>
</evidence>